<evidence type="ECO:0000256" key="2">
    <source>
        <dbReference type="ARBA" id="ARBA00022729"/>
    </source>
</evidence>
<dbReference type="InterPro" id="IPR001767">
    <property type="entry name" value="Hedgehog_Hint"/>
</dbReference>
<evidence type="ECO:0000313" key="6">
    <source>
        <dbReference type="EMBL" id="KAK4535165.1"/>
    </source>
</evidence>
<dbReference type="EMBL" id="JANCYW010000004">
    <property type="protein sequence ID" value="KAK4535165.1"/>
    <property type="molecule type" value="Genomic_DNA"/>
</dbReference>
<evidence type="ECO:0000259" key="4">
    <source>
        <dbReference type="SMART" id="SM00305"/>
    </source>
</evidence>
<comment type="caution">
    <text evidence="6">The sequence shown here is derived from an EMBL/GenBank/DDBJ whole genome shotgun (WGS) entry which is preliminary data.</text>
</comment>
<evidence type="ECO:0008006" key="8">
    <source>
        <dbReference type="Google" id="ProtNLM"/>
    </source>
</evidence>
<dbReference type="PANTHER" id="PTHR11889:SF31">
    <property type="entry name" value="PROTEIN HEDGEHOG"/>
    <property type="match status" value="1"/>
</dbReference>
<protein>
    <recommendedName>
        <fullName evidence="8">Hint domain-containing protein</fullName>
    </recommendedName>
</protein>
<keyword evidence="1" id="KW-0217">Developmental protein</keyword>
<dbReference type="PROSITE" id="PS50817">
    <property type="entry name" value="INTEIN_N_TER"/>
    <property type="match status" value="1"/>
</dbReference>
<dbReference type="PRINTS" id="PR00632">
    <property type="entry name" value="SONICHHOG"/>
</dbReference>
<keyword evidence="7" id="KW-1185">Reference proteome</keyword>
<evidence type="ECO:0000259" key="5">
    <source>
        <dbReference type="SMART" id="SM00306"/>
    </source>
</evidence>
<proteinExistence type="predicted"/>
<accession>A0AAV9ISV0</accession>
<dbReference type="InterPro" id="IPR001657">
    <property type="entry name" value="Hedgehog"/>
</dbReference>
<dbReference type="InterPro" id="IPR003586">
    <property type="entry name" value="Hint_dom_C"/>
</dbReference>
<feature type="domain" description="Hint" evidence="4">
    <location>
        <begin position="387"/>
        <end position="431"/>
    </location>
</feature>
<dbReference type="GO" id="GO:0016540">
    <property type="term" value="P:protein autoprocessing"/>
    <property type="evidence" value="ECO:0007669"/>
    <property type="project" value="InterPro"/>
</dbReference>
<dbReference type="Gene3D" id="2.170.16.10">
    <property type="entry name" value="Hedgehog/Intein (Hint) domain"/>
    <property type="match status" value="1"/>
</dbReference>
<dbReference type="SUPFAM" id="SSF51294">
    <property type="entry name" value="Hedgehog/intein (Hint) domain"/>
    <property type="match status" value="1"/>
</dbReference>
<dbReference type="Pfam" id="PF01079">
    <property type="entry name" value="Hint"/>
    <property type="match status" value="1"/>
</dbReference>
<gene>
    <name evidence="6" type="ORF">CDCA_CDCA04G1190</name>
</gene>
<dbReference type="InterPro" id="IPR036844">
    <property type="entry name" value="Hint_dom_sf"/>
</dbReference>
<reference evidence="6 7" key="1">
    <citation type="submission" date="2022-07" db="EMBL/GenBank/DDBJ databases">
        <title>Genome-wide signatures of adaptation to extreme environments.</title>
        <authorList>
            <person name="Cho C.H."/>
            <person name="Yoon H.S."/>
        </authorList>
    </citation>
    <scope>NUCLEOTIDE SEQUENCE [LARGE SCALE GENOMIC DNA]</scope>
    <source>
        <strain evidence="6 7">DBV 063 E5</strain>
    </source>
</reference>
<dbReference type="GO" id="GO:0048731">
    <property type="term" value="P:system development"/>
    <property type="evidence" value="ECO:0007669"/>
    <property type="project" value="UniProtKB-ARBA"/>
</dbReference>
<organism evidence="6 7">
    <name type="scientific">Cyanidium caldarium</name>
    <name type="common">Red alga</name>
    <dbReference type="NCBI Taxonomy" id="2771"/>
    <lineage>
        <taxon>Eukaryota</taxon>
        <taxon>Rhodophyta</taxon>
        <taxon>Bangiophyceae</taxon>
        <taxon>Cyanidiales</taxon>
        <taxon>Cyanidiaceae</taxon>
        <taxon>Cyanidium</taxon>
    </lineage>
</organism>
<feature type="domain" description="Hint" evidence="5">
    <location>
        <begin position="275"/>
        <end position="389"/>
    </location>
</feature>
<feature type="chain" id="PRO_5044001378" description="Hint domain-containing protein" evidence="3">
    <location>
        <begin position="27"/>
        <end position="491"/>
    </location>
</feature>
<dbReference type="SMART" id="SM00306">
    <property type="entry name" value="HintN"/>
    <property type="match status" value="1"/>
</dbReference>
<feature type="signal peptide" evidence="3">
    <location>
        <begin position="1"/>
        <end position="26"/>
    </location>
</feature>
<dbReference type="PANTHER" id="PTHR11889">
    <property type="entry name" value="HEDGEHOG"/>
    <property type="match status" value="1"/>
</dbReference>
<sequence>MVSGRRWALLVAILLVCLGLGTVGEAARFKSLPEAQMLANLSRTAAVATASPLTRQGHAPDVDGDGVRTIGPAPPPASAPPAPLNNGQTCASDQGARVTWTWYDQSSGVVYWTFYNPTNETARLVLNRGILQEPGSTYCFGDAFWPAYLVSNLAYISPGPYPPLGENTQDLPLGIIGNQTRLVCFVFTLAPGATYLLPEAGFNGVAPKCSALLDVKFEGNVPMSIPYSKSLQCSAFGGTTNCPPNPLQTTMPLYQPVSGSAAGAFVPSDKGGGGIVCFAEEARVALPGGRWKRMRDVAVGDLVATRRRHPQRGMETVFTRVYGFADRLPQEEGVAYVRLVTGSDGSALELTPNHLVWAARSRARGEDGGGGAFMMAGEVPLGTYLQNGDGKRVQIVRVERVHRRGAYAPLTEAGTLLVDDHWVSCYGNIRSHDVAHAVFAPLRTLYRVRQWLPVKWRMSAQLEGLHWYATLLLRIRLVVNRLVLTRFEEVS</sequence>
<keyword evidence="2 3" id="KW-0732">Signal</keyword>
<dbReference type="AlphaFoldDB" id="A0AAV9ISV0"/>
<dbReference type="InterPro" id="IPR050387">
    <property type="entry name" value="Hedgehog_Signaling"/>
</dbReference>
<dbReference type="CDD" id="cd00081">
    <property type="entry name" value="Hint"/>
    <property type="match status" value="1"/>
</dbReference>
<evidence type="ECO:0000313" key="7">
    <source>
        <dbReference type="Proteomes" id="UP001301350"/>
    </source>
</evidence>
<dbReference type="GO" id="GO:0007267">
    <property type="term" value="P:cell-cell signaling"/>
    <property type="evidence" value="ECO:0007669"/>
    <property type="project" value="InterPro"/>
</dbReference>
<evidence type="ECO:0000256" key="1">
    <source>
        <dbReference type="ARBA" id="ARBA00022473"/>
    </source>
</evidence>
<dbReference type="InterPro" id="IPR006141">
    <property type="entry name" value="Intein_N"/>
</dbReference>
<dbReference type="GO" id="GO:0016539">
    <property type="term" value="P:intein-mediated protein splicing"/>
    <property type="evidence" value="ECO:0007669"/>
    <property type="project" value="InterPro"/>
</dbReference>
<evidence type="ECO:0000256" key="3">
    <source>
        <dbReference type="SAM" id="SignalP"/>
    </source>
</evidence>
<name>A0AAV9ISV0_CYACA</name>
<dbReference type="Proteomes" id="UP001301350">
    <property type="component" value="Unassembled WGS sequence"/>
</dbReference>
<dbReference type="InterPro" id="IPR003587">
    <property type="entry name" value="Hint_dom_N"/>
</dbReference>
<dbReference type="SMART" id="SM00305">
    <property type="entry name" value="HintC"/>
    <property type="match status" value="1"/>
</dbReference>